<comment type="caution">
    <text evidence="1">The sequence shown here is derived from an EMBL/GenBank/DDBJ whole genome shotgun (WGS) entry which is preliminary data.</text>
</comment>
<organism evidence="1 2">
    <name type="scientific">Paenibacillus provencensis</name>
    <dbReference type="NCBI Taxonomy" id="441151"/>
    <lineage>
        <taxon>Bacteria</taxon>
        <taxon>Bacillati</taxon>
        <taxon>Bacillota</taxon>
        <taxon>Bacilli</taxon>
        <taxon>Bacillales</taxon>
        <taxon>Paenibacillaceae</taxon>
        <taxon>Paenibacillus</taxon>
    </lineage>
</organism>
<evidence type="ECO:0000313" key="1">
    <source>
        <dbReference type="EMBL" id="MFD1130651.1"/>
    </source>
</evidence>
<accession>A0ABW3Q1Z4</accession>
<sequence>MTMLLNYAGVQADMMDSAKYIKRDTTPYKTARDECDFAIPMTIKSVTCIHSFDNPDSSTIITGYDESYVYLNDYDH</sequence>
<evidence type="ECO:0000313" key="2">
    <source>
        <dbReference type="Proteomes" id="UP001597169"/>
    </source>
</evidence>
<dbReference type="RefSeq" id="WP_143042152.1">
    <property type="nucleotide sequence ID" value="NZ_JBHTKX010000004.1"/>
</dbReference>
<gene>
    <name evidence="1" type="ORF">ACFQ3J_21135</name>
</gene>
<dbReference type="Proteomes" id="UP001597169">
    <property type="component" value="Unassembled WGS sequence"/>
</dbReference>
<proteinExistence type="predicted"/>
<name>A0ABW3Q1Z4_9BACL</name>
<protein>
    <submittedName>
        <fullName evidence="1">Uncharacterized protein</fullName>
    </submittedName>
</protein>
<keyword evidence="2" id="KW-1185">Reference proteome</keyword>
<dbReference type="EMBL" id="JBHTKX010000004">
    <property type="protein sequence ID" value="MFD1130651.1"/>
    <property type="molecule type" value="Genomic_DNA"/>
</dbReference>
<reference evidence="2" key="1">
    <citation type="journal article" date="2019" name="Int. J. Syst. Evol. Microbiol.">
        <title>The Global Catalogue of Microorganisms (GCM) 10K type strain sequencing project: providing services to taxonomists for standard genome sequencing and annotation.</title>
        <authorList>
            <consortium name="The Broad Institute Genomics Platform"/>
            <consortium name="The Broad Institute Genome Sequencing Center for Infectious Disease"/>
            <person name="Wu L."/>
            <person name="Ma J."/>
        </authorList>
    </citation>
    <scope>NUCLEOTIDE SEQUENCE [LARGE SCALE GENOMIC DNA]</scope>
    <source>
        <strain evidence="2">CCUG 53519</strain>
    </source>
</reference>